<keyword evidence="3" id="KW-1185">Reference proteome</keyword>
<protein>
    <submittedName>
        <fullName evidence="2">Uncharacterized protein</fullName>
    </submittedName>
</protein>
<organism evidence="2 3">
    <name type="scientific">Parendozoicomonas callyspongiae</name>
    <dbReference type="NCBI Taxonomy" id="2942213"/>
    <lineage>
        <taxon>Bacteria</taxon>
        <taxon>Pseudomonadati</taxon>
        <taxon>Pseudomonadota</taxon>
        <taxon>Gammaproteobacteria</taxon>
        <taxon>Oceanospirillales</taxon>
        <taxon>Endozoicomonadaceae</taxon>
        <taxon>Parendozoicomonas</taxon>
    </lineage>
</organism>
<reference evidence="2 3" key="1">
    <citation type="submission" date="2022-05" db="EMBL/GenBank/DDBJ databases">
        <authorList>
            <person name="Park J.-S."/>
        </authorList>
    </citation>
    <scope>NUCLEOTIDE SEQUENCE [LARGE SCALE GENOMIC DNA]</scope>
    <source>
        <strain evidence="2 3">2012CJ34-2</strain>
    </source>
</reference>
<dbReference type="Proteomes" id="UP001203338">
    <property type="component" value="Unassembled WGS sequence"/>
</dbReference>
<evidence type="ECO:0000313" key="2">
    <source>
        <dbReference type="EMBL" id="MCL6270217.1"/>
    </source>
</evidence>
<sequence length="1054" mass="119508">MNYARNWPLDAQLRKGPPDEKNAFKELHLWIKNQREIKGLPSPYEKPVYRRLSLFDPNRNIVVPLIGSSIPSQSKSLGHPESSEIRLSSEFIEKLFQQFPRLKKPGQWLVVLTDDENNVLEILATPKDEVAKWPGYVPAALNKTDSGYINLNNKALKASNRILGLTTINQKNPAVLRLANLPDEDMQKVPIPKMPIEQLKQLPNQIREGLALSTSETITTPPKKPEDSELKYHQERVLLPVTSITLHEDFIVKDPNGNPHIVVTTNWPASQLTAEAATKNLPEISDLHKIMASEPPPEGRRLDLVIGQKSGVAKAENGLFHRIANFPVPDSPEWDTTQISRLDVEVSVKDMLLLHTNPSMRHQALYVREIIEKETKDGITTETHLYPLANERTVDSLAREAFKQSNISSYTRDDLLLHTSPSTIIPKITFYVNRDDLRPSYKNLLTPNYKRETGHQQQWGKYNQKSVEVSPVAGNTNATVLIANSTTQYNKDQTMEKVLMVRELTEEELIAGAPLSQAQLKNRGHFYPMTGRPDKPGDKKDKDEKNRKRRFRITPKGTEDKASSMAHLRKKNTDKVINDTLRLWQEEYLQQQHVDRDGGSGGGPGRGSGTHQPAGAGRDGIGIFQAPSLIWQSLIWAKNGVIEHPFYTLATIAAGKAAIDLYRQWNQLPGAREVLFKKAQASLATDSPFEQEALEKLIMGTPDHLLYLWGPDTIANWTHQACENWCKRHPCNARHLPEVFAHYVLAPVFAGKERLQEEIRFRISGQPIESSSPWARAVKLRRDGYPAAVDLEPVGNTHWLVELDEQGLVSRARNQQQLQQKPVKIWRYSFLEDKYTKPMHDRFASISGNLPFIDVTGQYRRTTTYPPDSQRYGVYICTTVDGTNWRAIDFTGEVPSILGTPAIIGYAHKAENGWCLVSSMDKWLAVVLENGGVDILHPIEPKYPVRLNLQQMMTAPAEQLGDRQCNLQFWEDRQWHNIGIRDTSQPGEVEADLPANALFRVRCHQETALFTLGPHFQTMELWSWPAALNKMAFKNFPEQVLKQTDSYPKFQPQG</sequence>
<feature type="compositionally biased region" description="Basic and acidic residues" evidence="1">
    <location>
        <begin position="532"/>
        <end position="546"/>
    </location>
</feature>
<feature type="compositionally biased region" description="Gly residues" evidence="1">
    <location>
        <begin position="599"/>
        <end position="608"/>
    </location>
</feature>
<evidence type="ECO:0000256" key="1">
    <source>
        <dbReference type="SAM" id="MobiDB-lite"/>
    </source>
</evidence>
<proteinExistence type="predicted"/>
<evidence type="ECO:0000313" key="3">
    <source>
        <dbReference type="Proteomes" id="UP001203338"/>
    </source>
</evidence>
<accession>A0ABT0PHI8</accession>
<feature type="region of interest" description="Disordered" evidence="1">
    <location>
        <begin position="524"/>
        <end position="571"/>
    </location>
</feature>
<comment type="caution">
    <text evidence="2">The sequence shown here is derived from an EMBL/GenBank/DDBJ whole genome shotgun (WGS) entry which is preliminary data.</text>
</comment>
<gene>
    <name evidence="2" type="ORF">M3P05_09795</name>
</gene>
<dbReference type="EMBL" id="JAMFLX010000011">
    <property type="protein sequence ID" value="MCL6270217.1"/>
    <property type="molecule type" value="Genomic_DNA"/>
</dbReference>
<dbReference type="RefSeq" id="WP_249699387.1">
    <property type="nucleotide sequence ID" value="NZ_JAMFLX010000011.1"/>
</dbReference>
<feature type="region of interest" description="Disordered" evidence="1">
    <location>
        <begin position="594"/>
        <end position="618"/>
    </location>
</feature>
<name>A0ABT0PHI8_9GAMM</name>